<keyword evidence="6" id="KW-0446">Lipid-binding</keyword>
<dbReference type="InterPro" id="IPR020613">
    <property type="entry name" value="Thiolase_CS"/>
</dbReference>
<name>A0A5N0UUL9_9PSEU</name>
<sequence>MTGKTPYVLGVGMTKFSRIESLEWTYPEMAGEAIRAALGDAGISYADVERAAVGYVFQPSAAGQRVLYDVGLTGIPVVNVNNNCATGSTALNLAQEWVAAGLAEVVLAVGFEQMTRQAMAGSGEPPVITTIDHHLKAMPERGKQGQAPLTTRFFGLAAEEHMSRYGTTAEQLAGVGVKNHEHSTRNPYAQFQNPYTLEQVLGDKPVFGPLTRSQCSPMSDGAAAAVVASPDFVRAHGLEARAVKLLGQSIVTDGESAFSGGSMIDVVGGPMTEVAGQRALRQAGAGIGDIDVIELHDCFSVNELITCEALGLCAPGESGALIDDGATTYGGKWVVNPSGGLISKGHPLGATGLAQCAELTWQLRGEAGERQVAGAQLALAHNLGLGGACVVTVYGAP</sequence>
<dbReference type="RefSeq" id="WP_144748716.1">
    <property type="nucleotide sequence ID" value="NZ_VMNW02000050.1"/>
</dbReference>
<reference evidence="11" key="1">
    <citation type="submission" date="2019-09" db="EMBL/GenBank/DDBJ databases">
        <authorList>
            <person name="Teo W.F.A."/>
            <person name="Duangmal K."/>
        </authorList>
    </citation>
    <scope>NUCLEOTIDE SEQUENCE [LARGE SCALE GENOMIC DNA]</scope>
    <source>
        <strain evidence="11">K81G1</strain>
    </source>
</reference>
<keyword evidence="4" id="KW-0808">Transferase</keyword>
<protein>
    <recommendedName>
        <fullName evidence="2">propanoyl-CoA C-acyltransferase</fullName>
        <ecNumber evidence="2">2.3.1.176</ecNumber>
    </recommendedName>
    <alternativeName>
        <fullName evidence="8">Propanoyl-CoA C-acyltransferase</fullName>
    </alternativeName>
</protein>
<dbReference type="Proteomes" id="UP000319769">
    <property type="component" value="Unassembled WGS sequence"/>
</dbReference>
<evidence type="ECO:0000256" key="6">
    <source>
        <dbReference type="ARBA" id="ARBA00023121"/>
    </source>
</evidence>
<dbReference type="PANTHER" id="PTHR42870:SF1">
    <property type="entry name" value="NON-SPECIFIC LIPID-TRANSFER PROTEIN-LIKE 2"/>
    <property type="match status" value="1"/>
</dbReference>
<keyword evidence="7" id="KW-0576">Peroxisome</keyword>
<dbReference type="OrthoDB" id="9785768at2"/>
<dbReference type="GO" id="GO:0006869">
    <property type="term" value="P:lipid transport"/>
    <property type="evidence" value="ECO:0007669"/>
    <property type="project" value="UniProtKB-KW"/>
</dbReference>
<dbReference type="CDD" id="cd00829">
    <property type="entry name" value="SCP-x_thiolase"/>
    <property type="match status" value="1"/>
</dbReference>
<comment type="subcellular location">
    <subcellularLocation>
        <location evidence="1">Peroxisome</location>
    </subcellularLocation>
</comment>
<evidence type="ECO:0000256" key="8">
    <source>
        <dbReference type="ARBA" id="ARBA00032316"/>
    </source>
</evidence>
<organism evidence="11 12">
    <name type="scientific">Amycolatopsis acidicola</name>
    <dbReference type="NCBI Taxonomy" id="2596893"/>
    <lineage>
        <taxon>Bacteria</taxon>
        <taxon>Bacillati</taxon>
        <taxon>Actinomycetota</taxon>
        <taxon>Actinomycetes</taxon>
        <taxon>Pseudonocardiales</taxon>
        <taxon>Pseudonocardiaceae</taxon>
        <taxon>Amycolatopsis</taxon>
    </lineage>
</organism>
<dbReference type="InterPro" id="IPR055140">
    <property type="entry name" value="Thiolase_C_2"/>
</dbReference>
<keyword evidence="3" id="KW-0813">Transport</keyword>
<keyword evidence="5" id="KW-0445">Lipid transport</keyword>
<dbReference type="EMBL" id="VMNW02000050">
    <property type="protein sequence ID" value="KAA9156352.1"/>
    <property type="molecule type" value="Genomic_DNA"/>
</dbReference>
<dbReference type="InterPro" id="IPR020616">
    <property type="entry name" value="Thiolase_N"/>
</dbReference>
<dbReference type="GO" id="GO:0008289">
    <property type="term" value="F:lipid binding"/>
    <property type="evidence" value="ECO:0007669"/>
    <property type="project" value="UniProtKB-KW"/>
</dbReference>
<dbReference type="InterPro" id="IPR016039">
    <property type="entry name" value="Thiolase-like"/>
</dbReference>
<proteinExistence type="predicted"/>
<evidence type="ECO:0000256" key="1">
    <source>
        <dbReference type="ARBA" id="ARBA00004275"/>
    </source>
</evidence>
<dbReference type="InterPro" id="IPR020615">
    <property type="entry name" value="Thiolase_acyl_enz_int_AS"/>
</dbReference>
<evidence type="ECO:0000259" key="9">
    <source>
        <dbReference type="Pfam" id="PF00108"/>
    </source>
</evidence>
<dbReference type="NCBIfam" id="NF006102">
    <property type="entry name" value="PRK08256.1"/>
    <property type="match status" value="1"/>
</dbReference>
<dbReference type="PIRSF" id="PIRSF000429">
    <property type="entry name" value="Ac-CoA_Ac_transf"/>
    <property type="match status" value="1"/>
</dbReference>
<evidence type="ECO:0000256" key="4">
    <source>
        <dbReference type="ARBA" id="ARBA00022679"/>
    </source>
</evidence>
<comment type="caution">
    <text evidence="11">The sequence shown here is derived from an EMBL/GenBank/DDBJ whole genome shotgun (WGS) entry which is preliminary data.</text>
</comment>
<dbReference type="Gene3D" id="3.40.47.10">
    <property type="match status" value="1"/>
</dbReference>
<feature type="domain" description="Thiolase N-terminal" evidence="9">
    <location>
        <begin position="11"/>
        <end position="193"/>
    </location>
</feature>
<dbReference type="PANTHER" id="PTHR42870">
    <property type="entry name" value="ACETYL-COA C-ACETYLTRANSFERASE"/>
    <property type="match status" value="1"/>
</dbReference>
<gene>
    <name evidence="11" type="ORF">FPZ12_027950</name>
</gene>
<evidence type="ECO:0000256" key="7">
    <source>
        <dbReference type="ARBA" id="ARBA00023140"/>
    </source>
</evidence>
<evidence type="ECO:0000313" key="12">
    <source>
        <dbReference type="Proteomes" id="UP000319769"/>
    </source>
</evidence>
<feature type="domain" description="Thiolase C-terminal" evidence="10">
    <location>
        <begin position="271"/>
        <end position="387"/>
    </location>
</feature>
<dbReference type="Pfam" id="PF22691">
    <property type="entry name" value="Thiolase_C_1"/>
    <property type="match status" value="1"/>
</dbReference>
<dbReference type="PROSITE" id="PS00098">
    <property type="entry name" value="THIOLASE_1"/>
    <property type="match status" value="1"/>
</dbReference>
<dbReference type="PROSITE" id="PS00737">
    <property type="entry name" value="THIOLASE_2"/>
    <property type="match status" value="1"/>
</dbReference>
<dbReference type="InterPro" id="IPR002155">
    <property type="entry name" value="Thiolase"/>
</dbReference>
<accession>A0A5N0UUL9</accession>
<evidence type="ECO:0000259" key="10">
    <source>
        <dbReference type="Pfam" id="PF22691"/>
    </source>
</evidence>
<evidence type="ECO:0000256" key="3">
    <source>
        <dbReference type="ARBA" id="ARBA00022448"/>
    </source>
</evidence>
<dbReference type="GO" id="GO:0016747">
    <property type="term" value="F:acyltransferase activity, transferring groups other than amino-acyl groups"/>
    <property type="evidence" value="ECO:0007669"/>
    <property type="project" value="InterPro"/>
</dbReference>
<dbReference type="AlphaFoldDB" id="A0A5N0UUL9"/>
<dbReference type="Pfam" id="PF00108">
    <property type="entry name" value="Thiolase_N"/>
    <property type="match status" value="1"/>
</dbReference>
<dbReference type="SUPFAM" id="SSF53901">
    <property type="entry name" value="Thiolase-like"/>
    <property type="match status" value="2"/>
</dbReference>
<evidence type="ECO:0000256" key="2">
    <source>
        <dbReference type="ARBA" id="ARBA00012352"/>
    </source>
</evidence>
<dbReference type="EC" id="2.3.1.176" evidence="2"/>
<evidence type="ECO:0000313" key="11">
    <source>
        <dbReference type="EMBL" id="KAA9156352.1"/>
    </source>
</evidence>
<keyword evidence="12" id="KW-1185">Reference proteome</keyword>
<evidence type="ECO:0000256" key="5">
    <source>
        <dbReference type="ARBA" id="ARBA00023055"/>
    </source>
</evidence>